<proteinExistence type="predicted"/>
<dbReference type="Proteomes" id="UP000283745">
    <property type="component" value="Unassembled WGS sequence"/>
</dbReference>
<gene>
    <name evidence="1" type="ORF">DW740_12670</name>
</gene>
<dbReference type="InterPro" id="IPR046683">
    <property type="entry name" value="DUF6553"/>
</dbReference>
<dbReference type="AlphaFoldDB" id="A0A414J359"/>
<name>A0A414J359_9FIRM</name>
<evidence type="ECO:0000313" key="1">
    <source>
        <dbReference type="EMBL" id="RHE38857.1"/>
    </source>
</evidence>
<dbReference type="RefSeq" id="WP_072521236.1">
    <property type="nucleotide sequence ID" value="NZ_CABJFK010000010.1"/>
</dbReference>
<evidence type="ECO:0000313" key="2">
    <source>
        <dbReference type="Proteomes" id="UP000283745"/>
    </source>
</evidence>
<comment type="caution">
    <text evidence="1">The sequence shown here is derived from an EMBL/GenBank/DDBJ whole genome shotgun (WGS) entry which is preliminary data.</text>
</comment>
<reference evidence="1 2" key="1">
    <citation type="submission" date="2018-08" db="EMBL/GenBank/DDBJ databases">
        <title>A genome reference for cultivated species of the human gut microbiota.</title>
        <authorList>
            <person name="Zou Y."/>
            <person name="Xue W."/>
            <person name="Luo G."/>
        </authorList>
    </citation>
    <scope>NUCLEOTIDE SEQUENCE [LARGE SCALE GENOMIC DNA]</scope>
    <source>
        <strain evidence="1 2">AM28-23</strain>
    </source>
</reference>
<sequence length="193" mass="22472">MDTPIIAQYYRETEPKKRKQLLDQAIASGEDQEANEIRREIYEARYKNTTNDGGIADGYLKFWMALEFNRNAGHKIFGPGKAQKEILKELDDVKFREIRAKSPLHEELLYRECKHLVKFYMTLCAQDKNYNSILCGLITIKKESSEAKMKRDIYETAIRLPKDLNLEEELALVTKAAHEVYGQEYPEESGFPE</sequence>
<dbReference type="Pfam" id="PF20190">
    <property type="entry name" value="DUF6553"/>
    <property type="match status" value="1"/>
</dbReference>
<protein>
    <submittedName>
        <fullName evidence="1">Uncharacterized protein</fullName>
    </submittedName>
</protein>
<dbReference type="EMBL" id="QSKF01000010">
    <property type="protein sequence ID" value="RHE38857.1"/>
    <property type="molecule type" value="Genomic_DNA"/>
</dbReference>
<accession>A0A414J359</accession>
<organism evidence="1 2">
    <name type="scientific">Blautia obeum</name>
    <dbReference type="NCBI Taxonomy" id="40520"/>
    <lineage>
        <taxon>Bacteria</taxon>
        <taxon>Bacillati</taxon>
        <taxon>Bacillota</taxon>
        <taxon>Clostridia</taxon>
        <taxon>Lachnospirales</taxon>
        <taxon>Lachnospiraceae</taxon>
        <taxon>Blautia</taxon>
    </lineage>
</organism>